<dbReference type="Pfam" id="PF00534">
    <property type="entry name" value="Glycos_transf_1"/>
    <property type="match status" value="1"/>
</dbReference>
<dbReference type="Pfam" id="PF13439">
    <property type="entry name" value="Glyco_transf_4"/>
    <property type="match status" value="1"/>
</dbReference>
<accession>A0A382GAT4</accession>
<name>A0A382GAT4_9ZZZZ</name>
<feature type="non-terminal residue" evidence="3">
    <location>
        <position position="1"/>
    </location>
</feature>
<dbReference type="InterPro" id="IPR050194">
    <property type="entry name" value="Glycosyltransferase_grp1"/>
</dbReference>
<reference evidence="3" key="1">
    <citation type="submission" date="2018-05" db="EMBL/GenBank/DDBJ databases">
        <authorList>
            <person name="Lanie J.A."/>
            <person name="Ng W.-L."/>
            <person name="Kazmierczak K.M."/>
            <person name="Andrzejewski T.M."/>
            <person name="Davidsen T.M."/>
            <person name="Wayne K.J."/>
            <person name="Tettelin H."/>
            <person name="Glass J.I."/>
            <person name="Rusch D."/>
            <person name="Podicherti R."/>
            <person name="Tsui H.-C.T."/>
            <person name="Winkler M.E."/>
        </authorList>
    </citation>
    <scope>NUCLEOTIDE SEQUENCE</scope>
</reference>
<organism evidence="3">
    <name type="scientific">marine metagenome</name>
    <dbReference type="NCBI Taxonomy" id="408172"/>
    <lineage>
        <taxon>unclassified sequences</taxon>
        <taxon>metagenomes</taxon>
        <taxon>ecological metagenomes</taxon>
    </lineage>
</organism>
<proteinExistence type="predicted"/>
<dbReference type="GO" id="GO:0016757">
    <property type="term" value="F:glycosyltransferase activity"/>
    <property type="evidence" value="ECO:0007669"/>
    <property type="project" value="InterPro"/>
</dbReference>
<feature type="domain" description="Glycosyl transferase family 1" evidence="1">
    <location>
        <begin position="184"/>
        <end position="355"/>
    </location>
</feature>
<evidence type="ECO:0000259" key="2">
    <source>
        <dbReference type="Pfam" id="PF13439"/>
    </source>
</evidence>
<evidence type="ECO:0000259" key="1">
    <source>
        <dbReference type="Pfam" id="PF00534"/>
    </source>
</evidence>
<dbReference type="SUPFAM" id="SSF53756">
    <property type="entry name" value="UDP-Glycosyltransferase/glycogen phosphorylase"/>
    <property type="match status" value="1"/>
</dbReference>
<sequence length="378" mass="41488">DQSEGTPLFFSGLNVYLAQKFSCFKKAPNWLRRMLTAEWLLNWLGNFAGKTRGADVGDLTLSMMRGESGHQARELEQLISWLKEHEQPDVICLSNALIAGLAKRFRAELGVPVVCLLEGEDAFLDSLPSPQREDTWAELRERIADIDLFIAPTRYYADTMAQRAGIPADKLEHIHNGINLDGFEPSALPDDPPVLGYFARMCPEKGLDTLVDAFIRLKQTGQVPGLKLAVGGGCQPFDRAFVAEQKQRLRTAGLLGEANFRPNLDRDAKLAFYRELTVLSVPAEFGEAFGLYVVEAMACGVPVVAPDDASFPEMVEQNQAGVICEKGSAAALADAIGQLLLDRERLAKCAAAGRQAAVQTHNIERMAEAFVARLAKLR</sequence>
<protein>
    <recommendedName>
        <fullName evidence="4">Glycosyl transferase family 1 domain-containing protein</fullName>
    </recommendedName>
</protein>
<feature type="domain" description="Glycosyltransferase subfamily 4-like N-terminal" evidence="2">
    <location>
        <begin position="68"/>
        <end position="181"/>
    </location>
</feature>
<gene>
    <name evidence="3" type="ORF">METZ01_LOCUS224779</name>
</gene>
<dbReference type="EMBL" id="UINC01054340">
    <property type="protein sequence ID" value="SVB71925.1"/>
    <property type="molecule type" value="Genomic_DNA"/>
</dbReference>
<dbReference type="AlphaFoldDB" id="A0A382GAT4"/>
<dbReference type="Gene3D" id="3.40.50.2000">
    <property type="entry name" value="Glycogen Phosphorylase B"/>
    <property type="match status" value="2"/>
</dbReference>
<dbReference type="InterPro" id="IPR001296">
    <property type="entry name" value="Glyco_trans_1"/>
</dbReference>
<dbReference type="PANTHER" id="PTHR45947">
    <property type="entry name" value="SULFOQUINOVOSYL TRANSFERASE SQD2"/>
    <property type="match status" value="1"/>
</dbReference>
<dbReference type="PANTHER" id="PTHR45947:SF3">
    <property type="entry name" value="SULFOQUINOVOSYL TRANSFERASE SQD2"/>
    <property type="match status" value="1"/>
</dbReference>
<evidence type="ECO:0008006" key="4">
    <source>
        <dbReference type="Google" id="ProtNLM"/>
    </source>
</evidence>
<dbReference type="CDD" id="cd03801">
    <property type="entry name" value="GT4_PimA-like"/>
    <property type="match status" value="1"/>
</dbReference>
<evidence type="ECO:0000313" key="3">
    <source>
        <dbReference type="EMBL" id="SVB71925.1"/>
    </source>
</evidence>
<dbReference type="InterPro" id="IPR028098">
    <property type="entry name" value="Glyco_trans_4-like_N"/>
</dbReference>